<dbReference type="EMBL" id="VAHF01000008">
    <property type="protein sequence ID" value="TXG56074.1"/>
    <property type="molecule type" value="Genomic_DNA"/>
</dbReference>
<organism evidence="9 10">
    <name type="scientific">Acer yangbiense</name>
    <dbReference type="NCBI Taxonomy" id="1000413"/>
    <lineage>
        <taxon>Eukaryota</taxon>
        <taxon>Viridiplantae</taxon>
        <taxon>Streptophyta</taxon>
        <taxon>Embryophyta</taxon>
        <taxon>Tracheophyta</taxon>
        <taxon>Spermatophyta</taxon>
        <taxon>Magnoliopsida</taxon>
        <taxon>eudicotyledons</taxon>
        <taxon>Gunneridae</taxon>
        <taxon>Pentapetalae</taxon>
        <taxon>rosids</taxon>
        <taxon>malvids</taxon>
        <taxon>Sapindales</taxon>
        <taxon>Sapindaceae</taxon>
        <taxon>Hippocastanoideae</taxon>
        <taxon>Acereae</taxon>
        <taxon>Acer</taxon>
    </lineage>
</organism>
<evidence type="ECO:0000256" key="1">
    <source>
        <dbReference type="ARBA" id="ARBA00004479"/>
    </source>
</evidence>
<keyword evidence="3 8" id="KW-0732">Signal</keyword>
<keyword evidence="4" id="KW-1133">Transmembrane helix</keyword>
<evidence type="ECO:0000256" key="6">
    <source>
        <dbReference type="ARBA" id="ARBA00023170"/>
    </source>
</evidence>
<evidence type="ECO:0000313" key="10">
    <source>
        <dbReference type="Proteomes" id="UP000323000"/>
    </source>
</evidence>
<reference evidence="10" key="1">
    <citation type="journal article" date="2019" name="Gigascience">
        <title>De novo genome assembly of the endangered Acer yangbiense, a plant species with extremely small populations endemic to Yunnan Province, China.</title>
        <authorList>
            <person name="Yang J."/>
            <person name="Wariss H.M."/>
            <person name="Tao L."/>
            <person name="Zhang R."/>
            <person name="Yun Q."/>
            <person name="Hollingsworth P."/>
            <person name="Dao Z."/>
            <person name="Luo G."/>
            <person name="Guo H."/>
            <person name="Ma Y."/>
            <person name="Sun W."/>
        </authorList>
    </citation>
    <scope>NUCLEOTIDE SEQUENCE [LARGE SCALE GENOMIC DNA]</scope>
    <source>
        <strain evidence="10">cv. Malutang</strain>
    </source>
</reference>
<evidence type="ECO:0000256" key="3">
    <source>
        <dbReference type="ARBA" id="ARBA00022729"/>
    </source>
</evidence>
<accession>A0A5C7HGI7</accession>
<dbReference type="GO" id="GO:0016020">
    <property type="term" value="C:membrane"/>
    <property type="evidence" value="ECO:0007669"/>
    <property type="project" value="UniProtKB-SubCell"/>
</dbReference>
<dbReference type="Pfam" id="PF00560">
    <property type="entry name" value="LRR_1"/>
    <property type="match status" value="1"/>
</dbReference>
<dbReference type="PANTHER" id="PTHR48063:SF90">
    <property type="entry name" value="OS11G0565920 PROTEIN"/>
    <property type="match status" value="1"/>
</dbReference>
<evidence type="ECO:0000256" key="2">
    <source>
        <dbReference type="ARBA" id="ARBA00022692"/>
    </source>
</evidence>
<proteinExistence type="predicted"/>
<evidence type="ECO:0000313" key="9">
    <source>
        <dbReference type="EMBL" id="TXG56074.1"/>
    </source>
</evidence>
<evidence type="ECO:0008006" key="11">
    <source>
        <dbReference type="Google" id="ProtNLM"/>
    </source>
</evidence>
<sequence>MATRNSSFELLVLVILVLLTKSKFLEAVRSNSPATVDFNISCIEKEREALLQFKGALPTSVGNLSHLVTLDLAFNKMNGTIPETLGQLTDLEDLDLSGNSWEGVVTENHLQNLTRLTILRNNLSEELSVSLPDCKGLRANRLTGNIPEQLCPFPNLHILDLALIYKEGEYMLKNRDRREDEFIVIGSCC</sequence>
<keyword evidence="7" id="KW-0325">Glycoprotein</keyword>
<dbReference type="InterPro" id="IPR046956">
    <property type="entry name" value="RLP23-like"/>
</dbReference>
<name>A0A5C7HGI7_9ROSI</name>
<evidence type="ECO:0000256" key="8">
    <source>
        <dbReference type="SAM" id="SignalP"/>
    </source>
</evidence>
<protein>
    <recommendedName>
        <fullName evidence="11">Leucine-rich repeat-containing N-terminal plant-type domain-containing protein</fullName>
    </recommendedName>
</protein>
<dbReference type="InterPro" id="IPR001611">
    <property type="entry name" value="Leu-rich_rpt"/>
</dbReference>
<dbReference type="AlphaFoldDB" id="A0A5C7HGI7"/>
<dbReference type="Proteomes" id="UP000323000">
    <property type="component" value="Chromosome 8"/>
</dbReference>
<comment type="caution">
    <text evidence="9">The sequence shown here is derived from an EMBL/GenBank/DDBJ whole genome shotgun (WGS) entry which is preliminary data.</text>
</comment>
<evidence type="ECO:0000256" key="4">
    <source>
        <dbReference type="ARBA" id="ARBA00022989"/>
    </source>
</evidence>
<comment type="subcellular location">
    <subcellularLocation>
        <location evidence="1">Membrane</location>
        <topology evidence="1">Single-pass type I membrane protein</topology>
    </subcellularLocation>
</comment>
<dbReference type="SUPFAM" id="SSF52058">
    <property type="entry name" value="L domain-like"/>
    <property type="match status" value="1"/>
</dbReference>
<keyword evidence="10" id="KW-1185">Reference proteome</keyword>
<dbReference type="InterPro" id="IPR032675">
    <property type="entry name" value="LRR_dom_sf"/>
</dbReference>
<keyword evidence="6" id="KW-0675">Receptor</keyword>
<evidence type="ECO:0000256" key="7">
    <source>
        <dbReference type="ARBA" id="ARBA00023180"/>
    </source>
</evidence>
<gene>
    <name evidence="9" type="ORF">EZV62_017387</name>
</gene>
<feature type="signal peptide" evidence="8">
    <location>
        <begin position="1"/>
        <end position="27"/>
    </location>
</feature>
<keyword evidence="5" id="KW-0472">Membrane</keyword>
<evidence type="ECO:0000256" key="5">
    <source>
        <dbReference type="ARBA" id="ARBA00023136"/>
    </source>
</evidence>
<dbReference type="OrthoDB" id="1060944at2759"/>
<feature type="chain" id="PRO_5022816861" description="Leucine-rich repeat-containing N-terminal plant-type domain-containing protein" evidence="8">
    <location>
        <begin position="28"/>
        <end position="189"/>
    </location>
</feature>
<dbReference type="PANTHER" id="PTHR48063">
    <property type="entry name" value="LRR RECEPTOR-LIKE KINASE"/>
    <property type="match status" value="1"/>
</dbReference>
<keyword evidence="2" id="KW-0812">Transmembrane</keyword>
<dbReference type="Gene3D" id="3.80.10.10">
    <property type="entry name" value="Ribonuclease Inhibitor"/>
    <property type="match status" value="1"/>
</dbReference>